<dbReference type="InterPro" id="IPR053156">
    <property type="entry name" value="T6SS_TssM-like"/>
</dbReference>
<dbReference type="InterPro" id="IPR017748">
    <property type="entry name" value="TagF"/>
</dbReference>
<evidence type="ECO:0000313" key="6">
    <source>
        <dbReference type="Proteomes" id="UP000572540"/>
    </source>
</evidence>
<dbReference type="InterPro" id="IPR009612">
    <property type="entry name" value="IcmF-rel"/>
</dbReference>
<dbReference type="EMBL" id="JACCAU010000001">
    <property type="protein sequence ID" value="NYH17197.1"/>
    <property type="molecule type" value="Genomic_DNA"/>
</dbReference>
<gene>
    <name evidence="5" type="ORF">GGD41_004425</name>
</gene>
<dbReference type="Pfam" id="PF06744">
    <property type="entry name" value="IcmF_C"/>
    <property type="match status" value="1"/>
</dbReference>
<name>A0A7Z0B287_9BURK</name>
<evidence type="ECO:0000259" key="2">
    <source>
        <dbReference type="Pfam" id="PF06744"/>
    </source>
</evidence>
<feature type="domain" description="IcmF-related" evidence="3">
    <location>
        <begin position="14"/>
        <end position="264"/>
    </location>
</feature>
<dbReference type="Pfam" id="PF21070">
    <property type="entry name" value="IcmF_helical"/>
    <property type="match status" value="1"/>
</dbReference>
<accession>A0A7Z0B287</accession>
<dbReference type="AlphaFoldDB" id="A0A7Z0B287"/>
<dbReference type="PANTHER" id="PTHR36153">
    <property type="entry name" value="INNER MEMBRANE PROTEIN-RELATED"/>
    <property type="match status" value="1"/>
</dbReference>
<feature type="region of interest" description="Disordered" evidence="1">
    <location>
        <begin position="599"/>
        <end position="696"/>
    </location>
</feature>
<dbReference type="Pfam" id="PF09867">
    <property type="entry name" value="TagF_N"/>
    <property type="match status" value="1"/>
</dbReference>
<comment type="caution">
    <text evidence="5">The sequence shown here is derived from an EMBL/GenBank/DDBJ whole genome shotgun (WGS) entry which is preliminary data.</text>
</comment>
<dbReference type="Proteomes" id="UP000572540">
    <property type="component" value="Unassembled WGS sequence"/>
</dbReference>
<dbReference type="NCBIfam" id="TIGR03373">
    <property type="entry name" value="VI_minor_4"/>
    <property type="match status" value="1"/>
</dbReference>
<dbReference type="InterPro" id="IPR038225">
    <property type="entry name" value="TagF_sf"/>
</dbReference>
<dbReference type="PANTHER" id="PTHR36153:SF1">
    <property type="entry name" value="TYPE VI SECRETION SYSTEM COMPONENT TSSM1"/>
    <property type="match status" value="1"/>
</dbReference>
<evidence type="ECO:0000256" key="1">
    <source>
        <dbReference type="SAM" id="MobiDB-lite"/>
    </source>
</evidence>
<protein>
    <submittedName>
        <fullName evidence="5">Type VI secretion system ImpM family protein</fullName>
    </submittedName>
</protein>
<sequence>MRRWPLTARAALYSDASPTNVEDAYNALKTYLMLSDKRHVETAHLTDQVARFWRGWLETNRGNMPRDEMIRSAERMITFYLSRVSDDDWPMIDENLGLVDQTRENLRRVVRGMPARQRVYEEIKARASTRFAPMTIARIVGDNNTALVAGSYAIPGTFTREAWFQYVQPAIRDAATKELQAKDWVLNTSAHDDLTLEGSPEQIQKALVTMYKTDYAMHWQKFMQGIAVQNFGSFGQAVDAMNRLGDPQDSPIRKVLETAYDQTSWDNPSLFNANLKRAQTGATSWFKNLFSRVPTGQLNANIDINGNPVEMPMGPIGQEFSALGRIVQTGDNGSMLKGYMDTLSKVRTRFNVIKNQGDPGPGARQLMQQTLDGSGSELADSLKYVDEQMLTGLTDSQRKALRPLLVRPLMAAYAVVIQPASVEVNKVWNAQVYQTFQGSLATKYPFAGDAKVEAGASEIAQVFGPDGAIAKFVGTTLGPLAVRRGDTLTARTWGDMGLALTPDFTSGFARWVAPLAGGAAGGGAGAQGSAEPQTVFQILPQPSSGTTEYTLAIDGQQMRYRNTPPQWTNFVWPNPSGSPGATLNATTFDGRTLQLVNEPGPLRSGEADQLGAAQASSGRHLRPDVDARQYHGGGQHAHHQHVAGVERQQRRAATTKPARLASAVVGGGRERGGQFGQCNGRGWTGRRAQPRARQRAGDRRYRGFEYRECAMTQTVQAQIAYFGKIPSRGDFVKSAHNPQLLATLDRWIAEAMELLTDDPRWKIVYENAKPMHFAFLGSRSKLAIAGHMMASHDQSSRRFPFLAATALEVEKPLTFLAHSPLAFARLWSRIASQMKPLLGASEPAGALQALGETMVPIEIGGGPGNPHDGTFNDFVEHQTLAGLEQMLLASGHPVRLRGAMLALGSLLRPVMQSGSSHLERGLTLPLPNDPFYRSLVAAFWLELIAPFVAQADFELAIFIGTIAERERLIIGFNGASAKTLHSVVDPQSYAAHNIDIDDPEWIDEHAQNDHGISKLVSYLDQPQLSLRVSIDTFHEAFTGA</sequence>
<feature type="domain" description="Type VI secretion system component TssM1 helical" evidence="4">
    <location>
        <begin position="419"/>
        <end position="506"/>
    </location>
</feature>
<evidence type="ECO:0000259" key="4">
    <source>
        <dbReference type="Pfam" id="PF21070"/>
    </source>
</evidence>
<feature type="domain" description="Type VI secretion system IcmF C-terminal" evidence="2">
    <location>
        <begin position="536"/>
        <end position="601"/>
    </location>
</feature>
<reference evidence="5 6" key="1">
    <citation type="submission" date="2020-07" db="EMBL/GenBank/DDBJ databases">
        <title>Exploring microbial biodiversity for novel pathways involved in the catabolism of aromatic compounds derived from lignin.</title>
        <authorList>
            <person name="Elkins J."/>
        </authorList>
    </citation>
    <scope>NUCLEOTIDE SEQUENCE [LARGE SCALE GENOMIC DNA]</scope>
    <source>
        <strain evidence="5 6">H2C3B</strain>
    </source>
</reference>
<proteinExistence type="predicted"/>
<organism evidence="5 6">
    <name type="scientific">Paraburkholderia bryophila</name>
    <dbReference type="NCBI Taxonomy" id="420952"/>
    <lineage>
        <taxon>Bacteria</taxon>
        <taxon>Pseudomonadati</taxon>
        <taxon>Pseudomonadota</taxon>
        <taxon>Betaproteobacteria</taxon>
        <taxon>Burkholderiales</taxon>
        <taxon>Burkholderiaceae</taxon>
        <taxon>Paraburkholderia</taxon>
    </lineage>
</organism>
<dbReference type="Pfam" id="PF06761">
    <property type="entry name" value="IcmF-related"/>
    <property type="match status" value="1"/>
</dbReference>
<dbReference type="InterPro" id="IPR048677">
    <property type="entry name" value="TssM1_hel"/>
</dbReference>
<evidence type="ECO:0000313" key="5">
    <source>
        <dbReference type="EMBL" id="NYH17197.1"/>
    </source>
</evidence>
<evidence type="ECO:0000259" key="3">
    <source>
        <dbReference type="Pfam" id="PF06761"/>
    </source>
</evidence>
<dbReference type="InterPro" id="IPR010623">
    <property type="entry name" value="IcmF_C"/>
</dbReference>
<dbReference type="Gene3D" id="3.40.1730.10">
    <property type="entry name" value="pa0076 domain"/>
    <property type="match status" value="1"/>
</dbReference>